<dbReference type="CDD" id="cd16146">
    <property type="entry name" value="ARS_like"/>
    <property type="match status" value="1"/>
</dbReference>
<organism evidence="6">
    <name type="scientific">marine metagenome</name>
    <dbReference type="NCBI Taxonomy" id="408172"/>
    <lineage>
        <taxon>unclassified sequences</taxon>
        <taxon>metagenomes</taxon>
        <taxon>ecological metagenomes</taxon>
    </lineage>
</organism>
<sequence length="462" mass="52495">MSKTPNVVLILTDDQGYGDIACHGNSVLNTPNLDHMYSNSVRLTDFHVDPMCSPSRAALLTGRYSARTGVWSTLTGRYIMREDENTLAEVFSSSGYRTGMFGKWHLGDNYPYRPQDRGFHDVLTFGAGVVGEIPDYWDNNYFDAQYLRNGLYERFDKYCTDVWFDEAINFIKDSESDPFFCYISTNAPHGPFHVHSDYSTPYQDLGVPYDRARFYGMITNIDHNIGKLHRNLVELGIEDNTIVIFLGDNGTSAGASVDEEGFCIDGYNAGMRGKKCWAYDGGHRNSCFIRYPEGGLTSGREINSVTAHFDLMPTLISMCGLRYPDGVSFDGLDLSPQLMHGRPGDNERILFVHNQQLDRPKKHKDLEVIIGSWRLVITEQWGSGLRELFNVDIDPGQSSNLFEQYPEITSKLLKEYDMWWNDISVRFDEYSDIVIGSGTDEHTKLTCHSWHGEKGLYSQIHV</sequence>
<keyword evidence="4" id="KW-0106">Calcium</keyword>
<feature type="domain" description="Sulfatase N-terminal" evidence="5">
    <location>
        <begin position="5"/>
        <end position="320"/>
    </location>
</feature>
<dbReference type="InterPro" id="IPR024607">
    <property type="entry name" value="Sulfatase_CS"/>
</dbReference>
<feature type="non-terminal residue" evidence="6">
    <location>
        <position position="462"/>
    </location>
</feature>
<dbReference type="PROSITE" id="PS00523">
    <property type="entry name" value="SULFATASE_1"/>
    <property type="match status" value="1"/>
</dbReference>
<dbReference type="InterPro" id="IPR000917">
    <property type="entry name" value="Sulfatase_N"/>
</dbReference>
<gene>
    <name evidence="6" type="ORF">METZ01_LOCUS206240</name>
</gene>
<dbReference type="InterPro" id="IPR017850">
    <property type="entry name" value="Alkaline_phosphatase_core_sf"/>
</dbReference>
<comment type="similarity">
    <text evidence="1">Belongs to the sulfatase family.</text>
</comment>
<proteinExistence type="inferred from homology"/>
<dbReference type="AlphaFoldDB" id="A0A382ERH2"/>
<dbReference type="GO" id="GO:0004065">
    <property type="term" value="F:arylsulfatase activity"/>
    <property type="evidence" value="ECO:0007669"/>
    <property type="project" value="TreeGrafter"/>
</dbReference>
<dbReference type="Gene3D" id="3.40.720.10">
    <property type="entry name" value="Alkaline Phosphatase, subunit A"/>
    <property type="match status" value="1"/>
</dbReference>
<evidence type="ECO:0000256" key="4">
    <source>
        <dbReference type="ARBA" id="ARBA00022837"/>
    </source>
</evidence>
<evidence type="ECO:0000256" key="1">
    <source>
        <dbReference type="ARBA" id="ARBA00008779"/>
    </source>
</evidence>
<dbReference type="FunFam" id="3.40.720.10:FF:000070">
    <property type="entry name" value="Arylsulfatase A"/>
    <property type="match status" value="1"/>
</dbReference>
<evidence type="ECO:0000259" key="5">
    <source>
        <dbReference type="Pfam" id="PF00884"/>
    </source>
</evidence>
<accession>A0A382ERH2</accession>
<reference evidence="6" key="1">
    <citation type="submission" date="2018-05" db="EMBL/GenBank/DDBJ databases">
        <authorList>
            <person name="Lanie J.A."/>
            <person name="Ng W.-L."/>
            <person name="Kazmierczak K.M."/>
            <person name="Andrzejewski T.M."/>
            <person name="Davidsen T.M."/>
            <person name="Wayne K.J."/>
            <person name="Tettelin H."/>
            <person name="Glass J.I."/>
            <person name="Rusch D."/>
            <person name="Podicherti R."/>
            <person name="Tsui H.-C.T."/>
            <person name="Winkler M.E."/>
        </authorList>
    </citation>
    <scope>NUCLEOTIDE SEQUENCE</scope>
</reference>
<evidence type="ECO:0000256" key="2">
    <source>
        <dbReference type="ARBA" id="ARBA00022723"/>
    </source>
</evidence>
<protein>
    <recommendedName>
        <fullName evidence="5">Sulfatase N-terminal domain-containing protein</fullName>
    </recommendedName>
</protein>
<dbReference type="GO" id="GO:0046872">
    <property type="term" value="F:metal ion binding"/>
    <property type="evidence" value="ECO:0007669"/>
    <property type="project" value="UniProtKB-KW"/>
</dbReference>
<dbReference type="PANTHER" id="PTHR42693">
    <property type="entry name" value="ARYLSULFATASE FAMILY MEMBER"/>
    <property type="match status" value="1"/>
</dbReference>
<keyword evidence="3" id="KW-0378">Hydrolase</keyword>
<name>A0A382ERH2_9ZZZZ</name>
<dbReference type="SUPFAM" id="SSF53649">
    <property type="entry name" value="Alkaline phosphatase-like"/>
    <property type="match status" value="1"/>
</dbReference>
<dbReference type="EMBL" id="UINC01045976">
    <property type="protein sequence ID" value="SVB53386.1"/>
    <property type="molecule type" value="Genomic_DNA"/>
</dbReference>
<dbReference type="Gene3D" id="3.30.1120.10">
    <property type="match status" value="1"/>
</dbReference>
<dbReference type="Pfam" id="PF00884">
    <property type="entry name" value="Sulfatase"/>
    <property type="match status" value="1"/>
</dbReference>
<dbReference type="PANTHER" id="PTHR42693:SF53">
    <property type="entry name" value="ENDO-4-O-SULFATASE"/>
    <property type="match status" value="1"/>
</dbReference>
<evidence type="ECO:0000256" key="3">
    <source>
        <dbReference type="ARBA" id="ARBA00022801"/>
    </source>
</evidence>
<evidence type="ECO:0000313" key="6">
    <source>
        <dbReference type="EMBL" id="SVB53386.1"/>
    </source>
</evidence>
<keyword evidence="2" id="KW-0479">Metal-binding</keyword>
<dbReference type="InterPro" id="IPR050738">
    <property type="entry name" value="Sulfatase"/>
</dbReference>